<accession>A0A9P4PJE8</accession>
<dbReference type="InterPro" id="IPR001279">
    <property type="entry name" value="Metallo-B-lactamas"/>
</dbReference>
<dbReference type="PANTHER" id="PTHR42978:SF5">
    <property type="entry name" value="METALLO-BETA-LACTAMASE DOMAIN-CONTAINING PROTEIN"/>
    <property type="match status" value="1"/>
</dbReference>
<sequence length="383" mass="42236">MASSTAKLPWYPIPASRNGTTCNVHLLQAGGLMIPYDRVFLPGPKQNSHTLSPNYDPSKSEKYYVPDYCFLIEHPPTGNHYIFDLGMRKDLESLPPLIKRDTLPVFTPFPKSPADILKKHGRPEQQPEKVKAVLFSHVHFDHVGDGAKAGFTNAELWVGPTTCTYARPGYPDYEGAPVLSENFPTDGSRKIVEAYVSDERLGKNRDSRVGKVARGKDEGKYEAVELRDVGDEGWIGLGSFECAFDVFGDGSAYVVDAPGHSPGHQMLLVRVTASAHSGSSASSSDEDSFVLLAGDCYHHPDLLKDPERTARPPYSKGSMHADPEVAVETIHRTQSFAHRDNVWVMAAHDFSVGEALRKGEKVVEGLILMNDWRGKGWKPDAHL</sequence>
<dbReference type="OrthoDB" id="10250730at2759"/>
<comment type="similarity">
    <text evidence="1">Belongs to the metallo-beta-lactamase superfamily.</text>
</comment>
<keyword evidence="4" id="KW-0862">Zinc</keyword>
<gene>
    <name evidence="6" type="ORF">P171DRAFT_29680</name>
</gene>
<evidence type="ECO:0000256" key="1">
    <source>
        <dbReference type="ARBA" id="ARBA00007749"/>
    </source>
</evidence>
<keyword evidence="7" id="KW-1185">Reference proteome</keyword>
<dbReference type="Pfam" id="PF00753">
    <property type="entry name" value="Lactamase_B"/>
    <property type="match status" value="1"/>
</dbReference>
<dbReference type="EMBL" id="MU001501">
    <property type="protein sequence ID" value="KAF2444273.1"/>
    <property type="molecule type" value="Genomic_DNA"/>
</dbReference>
<protein>
    <recommendedName>
        <fullName evidence="5">Metallo-beta-lactamase domain-containing protein</fullName>
    </recommendedName>
</protein>
<evidence type="ECO:0000256" key="2">
    <source>
        <dbReference type="ARBA" id="ARBA00022723"/>
    </source>
</evidence>
<dbReference type="Proteomes" id="UP000799764">
    <property type="component" value="Unassembled WGS sequence"/>
</dbReference>
<keyword evidence="2" id="KW-0479">Metal-binding</keyword>
<evidence type="ECO:0000256" key="3">
    <source>
        <dbReference type="ARBA" id="ARBA00022801"/>
    </source>
</evidence>
<name>A0A9P4PJE8_9PLEO</name>
<dbReference type="SUPFAM" id="SSF56281">
    <property type="entry name" value="Metallo-hydrolase/oxidoreductase"/>
    <property type="match status" value="1"/>
</dbReference>
<feature type="domain" description="Metallo-beta-lactamase" evidence="5">
    <location>
        <begin position="66"/>
        <end position="331"/>
    </location>
</feature>
<dbReference type="AlphaFoldDB" id="A0A9P4PJE8"/>
<dbReference type="Gene3D" id="3.60.15.10">
    <property type="entry name" value="Ribonuclease Z/Hydroxyacylglutathione hydrolase-like"/>
    <property type="match status" value="2"/>
</dbReference>
<dbReference type="CDD" id="cd07730">
    <property type="entry name" value="metallo-hydrolase-like_MBL-fold"/>
    <property type="match status" value="1"/>
</dbReference>
<keyword evidence="3" id="KW-0378">Hydrolase</keyword>
<dbReference type="GO" id="GO:0046872">
    <property type="term" value="F:metal ion binding"/>
    <property type="evidence" value="ECO:0007669"/>
    <property type="project" value="UniProtKB-KW"/>
</dbReference>
<dbReference type="InterPro" id="IPR036866">
    <property type="entry name" value="RibonucZ/Hydroxyglut_hydro"/>
</dbReference>
<evidence type="ECO:0000256" key="4">
    <source>
        <dbReference type="ARBA" id="ARBA00022833"/>
    </source>
</evidence>
<dbReference type="GO" id="GO:0016787">
    <property type="term" value="F:hydrolase activity"/>
    <property type="evidence" value="ECO:0007669"/>
    <property type="project" value="UniProtKB-KW"/>
</dbReference>
<organism evidence="6 7">
    <name type="scientific">Karstenula rhodostoma CBS 690.94</name>
    <dbReference type="NCBI Taxonomy" id="1392251"/>
    <lineage>
        <taxon>Eukaryota</taxon>
        <taxon>Fungi</taxon>
        <taxon>Dikarya</taxon>
        <taxon>Ascomycota</taxon>
        <taxon>Pezizomycotina</taxon>
        <taxon>Dothideomycetes</taxon>
        <taxon>Pleosporomycetidae</taxon>
        <taxon>Pleosporales</taxon>
        <taxon>Massarineae</taxon>
        <taxon>Didymosphaeriaceae</taxon>
        <taxon>Karstenula</taxon>
    </lineage>
</organism>
<proteinExistence type="inferred from homology"/>
<evidence type="ECO:0000259" key="5">
    <source>
        <dbReference type="SMART" id="SM00849"/>
    </source>
</evidence>
<comment type="caution">
    <text evidence="6">The sequence shown here is derived from an EMBL/GenBank/DDBJ whole genome shotgun (WGS) entry which is preliminary data.</text>
</comment>
<dbReference type="SMART" id="SM00849">
    <property type="entry name" value="Lactamase_B"/>
    <property type="match status" value="1"/>
</dbReference>
<dbReference type="InterPro" id="IPR051013">
    <property type="entry name" value="MBL_superfamily_lactonases"/>
</dbReference>
<evidence type="ECO:0000313" key="7">
    <source>
        <dbReference type="Proteomes" id="UP000799764"/>
    </source>
</evidence>
<evidence type="ECO:0000313" key="6">
    <source>
        <dbReference type="EMBL" id="KAF2444273.1"/>
    </source>
</evidence>
<reference evidence="6" key="1">
    <citation type="journal article" date="2020" name="Stud. Mycol.">
        <title>101 Dothideomycetes genomes: a test case for predicting lifestyles and emergence of pathogens.</title>
        <authorList>
            <person name="Haridas S."/>
            <person name="Albert R."/>
            <person name="Binder M."/>
            <person name="Bloem J."/>
            <person name="Labutti K."/>
            <person name="Salamov A."/>
            <person name="Andreopoulos B."/>
            <person name="Baker S."/>
            <person name="Barry K."/>
            <person name="Bills G."/>
            <person name="Bluhm B."/>
            <person name="Cannon C."/>
            <person name="Castanera R."/>
            <person name="Culley D."/>
            <person name="Daum C."/>
            <person name="Ezra D."/>
            <person name="Gonzalez J."/>
            <person name="Henrissat B."/>
            <person name="Kuo A."/>
            <person name="Liang C."/>
            <person name="Lipzen A."/>
            <person name="Lutzoni F."/>
            <person name="Magnuson J."/>
            <person name="Mondo S."/>
            <person name="Nolan M."/>
            <person name="Ohm R."/>
            <person name="Pangilinan J."/>
            <person name="Park H.-J."/>
            <person name="Ramirez L."/>
            <person name="Alfaro M."/>
            <person name="Sun H."/>
            <person name="Tritt A."/>
            <person name="Yoshinaga Y."/>
            <person name="Zwiers L.-H."/>
            <person name="Turgeon B."/>
            <person name="Goodwin S."/>
            <person name="Spatafora J."/>
            <person name="Crous P."/>
            <person name="Grigoriev I."/>
        </authorList>
    </citation>
    <scope>NUCLEOTIDE SEQUENCE</scope>
    <source>
        <strain evidence="6">CBS 690.94</strain>
    </source>
</reference>
<dbReference type="PANTHER" id="PTHR42978">
    <property type="entry name" value="QUORUM-QUENCHING LACTONASE YTNP-RELATED-RELATED"/>
    <property type="match status" value="1"/>
</dbReference>